<comment type="similarity">
    <text evidence="1 2">Belongs to the LDB family.</text>
</comment>
<dbReference type="OrthoDB" id="774557at2759"/>
<feature type="region of interest" description="Disordered" evidence="3">
    <location>
        <begin position="218"/>
        <end position="274"/>
    </location>
</feature>
<dbReference type="AlphaFoldDB" id="A0A2A3E5A4"/>
<dbReference type="STRING" id="94128.A0A2A3E5A4"/>
<organism evidence="5 6">
    <name type="scientific">Apis cerana cerana</name>
    <name type="common">Oriental honeybee</name>
    <dbReference type="NCBI Taxonomy" id="94128"/>
    <lineage>
        <taxon>Eukaryota</taxon>
        <taxon>Metazoa</taxon>
        <taxon>Ecdysozoa</taxon>
        <taxon>Arthropoda</taxon>
        <taxon>Hexapoda</taxon>
        <taxon>Insecta</taxon>
        <taxon>Pterygota</taxon>
        <taxon>Neoptera</taxon>
        <taxon>Endopterygota</taxon>
        <taxon>Hymenoptera</taxon>
        <taxon>Apocrita</taxon>
        <taxon>Aculeata</taxon>
        <taxon>Apoidea</taxon>
        <taxon>Anthophila</taxon>
        <taxon>Apidae</taxon>
        <taxon>Apis</taxon>
    </lineage>
</organism>
<evidence type="ECO:0000256" key="3">
    <source>
        <dbReference type="SAM" id="MobiDB-lite"/>
    </source>
</evidence>
<dbReference type="InterPro" id="IPR041363">
    <property type="entry name" value="LID"/>
</dbReference>
<dbReference type="Proteomes" id="UP000242457">
    <property type="component" value="Unassembled WGS sequence"/>
</dbReference>
<feature type="domain" description="LIM interaction" evidence="4">
    <location>
        <begin position="290"/>
        <end position="329"/>
    </location>
</feature>
<accession>A0A2A3E5A4</accession>
<evidence type="ECO:0000256" key="2">
    <source>
        <dbReference type="PROSITE-ProRule" id="PRU01302"/>
    </source>
</evidence>
<keyword evidence="6" id="KW-1185">Reference proteome</keyword>
<dbReference type="InterPro" id="IPR029005">
    <property type="entry name" value="LIM-bd/SEUSS"/>
</dbReference>
<dbReference type="PROSITE" id="PS51957">
    <property type="entry name" value="LID"/>
    <property type="match status" value="1"/>
</dbReference>
<feature type="region of interest" description="Disordered" evidence="3">
    <location>
        <begin position="322"/>
        <end position="370"/>
    </location>
</feature>
<reference evidence="5 6" key="1">
    <citation type="submission" date="2014-07" db="EMBL/GenBank/DDBJ databases">
        <title>Genomic and transcriptomic analysis on Apis cerana provide comprehensive insights into honey bee biology.</title>
        <authorList>
            <person name="Diao Q."/>
            <person name="Sun L."/>
            <person name="Zheng H."/>
            <person name="Zheng H."/>
            <person name="Xu S."/>
            <person name="Wang S."/>
            <person name="Zeng Z."/>
            <person name="Hu F."/>
            <person name="Su S."/>
            <person name="Wu J."/>
        </authorList>
    </citation>
    <scope>NUCLEOTIDE SEQUENCE [LARGE SCALE GENOMIC DNA]</scope>
    <source>
        <tissue evidence="5">Pupae without intestine</tissue>
    </source>
</reference>
<dbReference type="Gene3D" id="2.10.110.10">
    <property type="entry name" value="Cysteine Rich Protein"/>
    <property type="match status" value="1"/>
</dbReference>
<evidence type="ECO:0000259" key="4">
    <source>
        <dbReference type="PROSITE" id="PS51957"/>
    </source>
</evidence>
<gene>
    <name evidence="5" type="ORF">APICC_08682</name>
</gene>
<feature type="region of interest" description="Disordered" evidence="3">
    <location>
        <begin position="501"/>
        <end position="535"/>
    </location>
</feature>
<dbReference type="Pfam" id="PF17916">
    <property type="entry name" value="LID"/>
    <property type="match status" value="1"/>
</dbReference>
<evidence type="ECO:0000256" key="1">
    <source>
        <dbReference type="ARBA" id="ARBA00006928"/>
    </source>
</evidence>
<dbReference type="Pfam" id="PF01803">
    <property type="entry name" value="LIM_bind"/>
    <property type="match status" value="1"/>
</dbReference>
<proteinExistence type="inferred from homology"/>
<dbReference type="PANTHER" id="PTHR10378">
    <property type="entry name" value="LIM DOMAIN-BINDING PROTEIN"/>
    <property type="match status" value="1"/>
</dbReference>
<protein>
    <submittedName>
        <fullName evidence="5">LIM domain-binding protein</fullName>
    </submittedName>
</protein>
<feature type="compositionally biased region" description="Polar residues" evidence="3">
    <location>
        <begin position="261"/>
        <end position="274"/>
    </location>
</feature>
<evidence type="ECO:0000313" key="6">
    <source>
        <dbReference type="Proteomes" id="UP000242457"/>
    </source>
</evidence>
<feature type="compositionally biased region" description="Low complexity" evidence="3">
    <location>
        <begin position="520"/>
        <end position="535"/>
    </location>
</feature>
<name>A0A2A3E5A4_APICC</name>
<evidence type="ECO:0000313" key="5">
    <source>
        <dbReference type="EMBL" id="PBC26251.1"/>
    </source>
</evidence>
<dbReference type="GO" id="GO:0030274">
    <property type="term" value="F:LIM domain binding"/>
    <property type="evidence" value="ECO:0007669"/>
    <property type="project" value="UniProtKB-UniRule"/>
</dbReference>
<dbReference type="EMBL" id="KZ288401">
    <property type="protein sequence ID" value="PBC26251.1"/>
    <property type="molecule type" value="Genomic_DNA"/>
</dbReference>
<sequence>MNNFLGTYVYINESKADKPSNQNYSLLMPIGRTLIPRYFRSIFEGGVTELYYNLKHPKESFHNTSITLDCDNCVMVTHHGKPMFTKVCTEGRLILEFTFDDLMRIKSWHMSVRTHKELVPRTVVGMQQDPTMLEQLSKNITRQGITNSTLNYLRRCKRAENVFQRNLNNTQAAVKLRAYDNNLCVILEPMQELMSRHKAYALSPRDCLKTTLFQKWQRMVAPPESQRPASKRRKRKGSTSGPGNNAPPAPSKKRSPGPNFSLASQVSDSNSPVSRANRLEQALIPLSIQDVMVVGEPSLMGGDFGEEDERVITRLENTQYDATNSLDPHSHDTPGGPPPHPHQFHSEPTPGNSWPPDRGPGPPQGGPGSQVIVHHSKQIVLEETYERQGNVGRWVTCNGDYREFKVGRVAQQRRGENPNLPGAYLASTGCSAGRLPHVGLSHPLACHQPGLSGHHTEQQVQLGHAAAAAAAAASMGMESSELVAVAHYQAQQLQRQLLAEQSGPGGMLPPAAQPTGGGLTQSLQQPQQAQSQGQDPLQSLMQQLICLQQIEYFFAQRGHNLDILISSKKVSVLRYLLDQDTRGGECERKV</sequence>